<accession>A0ABX2T3E4</accession>
<reference evidence="9 10" key="1">
    <citation type="submission" date="2020-05" db="EMBL/GenBank/DDBJ databases">
        <title>Azospirillum oleiclasticum sp. nov, a nitrogen-fixing and heavy crude oil-emulsifying bacterium isolated from the crude oil of Yumen Oilfield.</title>
        <authorList>
            <person name="Wu D."/>
            <person name="Cai M."/>
            <person name="Zhang X."/>
        </authorList>
    </citation>
    <scope>NUCLEOTIDE SEQUENCE [LARGE SCALE GENOMIC DNA]</scope>
    <source>
        <strain evidence="9 10">ROY-1-1-2</strain>
    </source>
</reference>
<dbReference type="PIRSF" id="PIRSF002889">
    <property type="entry name" value="Rod_FlgB"/>
    <property type="match status" value="1"/>
</dbReference>
<evidence type="ECO:0000313" key="9">
    <source>
        <dbReference type="EMBL" id="NYZ18825.1"/>
    </source>
</evidence>
<comment type="caution">
    <text evidence="9">The sequence shown here is derived from an EMBL/GenBank/DDBJ whole genome shotgun (WGS) entry which is preliminary data.</text>
</comment>
<feature type="compositionally biased region" description="Basic and acidic residues" evidence="7">
    <location>
        <begin position="74"/>
        <end position="86"/>
    </location>
</feature>
<evidence type="ECO:0000256" key="3">
    <source>
        <dbReference type="ARBA" id="ARBA00014376"/>
    </source>
</evidence>
<keyword evidence="9" id="KW-0969">Cilium</keyword>
<keyword evidence="10" id="KW-1185">Reference proteome</keyword>
<comment type="subunit">
    <text evidence="6">The basal body constitutes a major portion of the flagellar organelle and consists of a number of rings mounted on a central rod.</text>
</comment>
<dbReference type="Pfam" id="PF00460">
    <property type="entry name" value="Flg_bb_rod"/>
    <property type="match status" value="1"/>
</dbReference>
<dbReference type="NCBIfam" id="TIGR01396">
    <property type="entry name" value="FlgB"/>
    <property type="match status" value="1"/>
</dbReference>
<evidence type="ECO:0000259" key="8">
    <source>
        <dbReference type="Pfam" id="PF00460"/>
    </source>
</evidence>
<evidence type="ECO:0000256" key="6">
    <source>
        <dbReference type="PIRNR" id="PIRNR002889"/>
    </source>
</evidence>
<evidence type="ECO:0000256" key="7">
    <source>
        <dbReference type="SAM" id="MobiDB-lite"/>
    </source>
</evidence>
<dbReference type="InterPro" id="IPR001444">
    <property type="entry name" value="Flag_bb_rod_N"/>
</dbReference>
<keyword evidence="9" id="KW-0282">Flagellum</keyword>
<evidence type="ECO:0000256" key="4">
    <source>
        <dbReference type="ARBA" id="ARBA00023143"/>
    </source>
</evidence>
<feature type="region of interest" description="Disordered" evidence="7">
    <location>
        <begin position="59"/>
        <end position="92"/>
    </location>
</feature>
<comment type="subcellular location">
    <subcellularLocation>
        <location evidence="1 6">Bacterial flagellum basal body</location>
    </subcellularLocation>
</comment>
<dbReference type="Proteomes" id="UP000584642">
    <property type="component" value="Unassembled WGS sequence"/>
</dbReference>
<proteinExistence type="inferred from homology"/>
<evidence type="ECO:0000256" key="5">
    <source>
        <dbReference type="ARBA" id="ARBA00024934"/>
    </source>
</evidence>
<organism evidence="9 10">
    <name type="scientific">Azospirillum oleiclasticum</name>
    <dbReference type="NCBI Taxonomy" id="2735135"/>
    <lineage>
        <taxon>Bacteria</taxon>
        <taxon>Pseudomonadati</taxon>
        <taxon>Pseudomonadota</taxon>
        <taxon>Alphaproteobacteria</taxon>
        <taxon>Rhodospirillales</taxon>
        <taxon>Azospirillaceae</taxon>
        <taxon>Azospirillum</taxon>
    </lineage>
</organism>
<dbReference type="InterPro" id="IPR006300">
    <property type="entry name" value="FlgB"/>
</dbReference>
<protein>
    <recommendedName>
        <fullName evidence="3 6">Flagellar basal body rod protein FlgB</fullName>
    </recommendedName>
</protein>
<feature type="compositionally biased region" description="Polar residues" evidence="7">
    <location>
        <begin position="61"/>
        <end position="72"/>
    </location>
</feature>
<comment type="function">
    <text evidence="5 6">Structural component of flagellum, the bacterial motility apparatus. Part of the rod structure of flagellar basal body.</text>
</comment>
<name>A0ABX2T3E4_9PROT</name>
<keyword evidence="9" id="KW-0966">Cell projection</keyword>
<evidence type="ECO:0000313" key="10">
    <source>
        <dbReference type="Proteomes" id="UP000584642"/>
    </source>
</evidence>
<evidence type="ECO:0000256" key="1">
    <source>
        <dbReference type="ARBA" id="ARBA00004117"/>
    </source>
</evidence>
<evidence type="ECO:0000256" key="2">
    <source>
        <dbReference type="ARBA" id="ARBA00009677"/>
    </source>
</evidence>
<comment type="similarity">
    <text evidence="2 6">Belongs to the flagella basal body rod proteins family.</text>
</comment>
<sequence>MDLGDLGLFKLMSKRMGYLTQRQEVLAKNVANADTPDFKPQDLKPFTFRDALADQRRMNMAATSATHLSGTRPSGEDQARRQRDPYETSPAGNAVVIEEQIMKVGQTTADYNTMLNLYRKQVGMIRMALRSGGG</sequence>
<keyword evidence="4 6" id="KW-0975">Bacterial flagellum</keyword>
<feature type="domain" description="Flagellar basal body rod protein N-terminal" evidence="8">
    <location>
        <begin position="21"/>
        <end position="39"/>
    </location>
</feature>
<dbReference type="RefSeq" id="WP_180280535.1">
    <property type="nucleotide sequence ID" value="NZ_JABFDB010000001.1"/>
</dbReference>
<dbReference type="EMBL" id="JABFDB010000001">
    <property type="protein sequence ID" value="NYZ18825.1"/>
    <property type="molecule type" value="Genomic_DNA"/>
</dbReference>
<gene>
    <name evidence="9" type="primary">flgB</name>
    <name evidence="9" type="ORF">HND93_03805</name>
</gene>